<dbReference type="PANTHER" id="PTHR28254:SF1">
    <property type="entry name" value="CYTOCHROME B-C1 COMPLEX SUBUNIT 10, MITOCHONDRIAL"/>
    <property type="match status" value="1"/>
</dbReference>
<dbReference type="EMBL" id="NPIC01000008">
    <property type="protein sequence ID" value="RDL33742.1"/>
    <property type="molecule type" value="Genomic_DNA"/>
</dbReference>
<accession>A0A370TFR1</accession>
<dbReference type="PANTHER" id="PTHR28254">
    <property type="entry name" value="CYTOCHROME B-C1 COMPLEX SUBUNIT 10"/>
    <property type="match status" value="1"/>
</dbReference>
<reference evidence="2 3" key="1">
    <citation type="journal article" date="2018" name="IMA Fungus">
        <title>IMA Genome-F 9: Draft genome sequence of Annulohypoxylon stygium, Aspergillus mulundensis, Berkeleyomyces basicola (syn. Thielaviopsis basicola), Ceratocystis smalleyi, two Cercospora beticola strains, Coleophoma cylindrospora, Fusarium fracticaudum, Phialophora cf. hyalina, and Morchella septimelata.</title>
        <authorList>
            <person name="Wingfield B.D."/>
            <person name="Bills G.F."/>
            <person name="Dong Y."/>
            <person name="Huang W."/>
            <person name="Nel W.J."/>
            <person name="Swalarsk-Parry B.S."/>
            <person name="Vaghefi N."/>
            <person name="Wilken P.M."/>
            <person name="An Z."/>
            <person name="de Beer Z.W."/>
            <person name="De Vos L."/>
            <person name="Chen L."/>
            <person name="Duong T.A."/>
            <person name="Gao Y."/>
            <person name="Hammerbacher A."/>
            <person name="Kikkert J.R."/>
            <person name="Li Y."/>
            <person name="Li H."/>
            <person name="Li K."/>
            <person name="Li Q."/>
            <person name="Liu X."/>
            <person name="Ma X."/>
            <person name="Naidoo K."/>
            <person name="Pethybridge S.J."/>
            <person name="Sun J."/>
            <person name="Steenkamp E.T."/>
            <person name="van der Nest M.A."/>
            <person name="van Wyk S."/>
            <person name="Wingfield M.J."/>
            <person name="Xiong C."/>
            <person name="Yue Q."/>
            <person name="Zhang X."/>
        </authorList>
    </citation>
    <scope>NUCLEOTIDE SEQUENCE [LARGE SCALE GENOMIC DNA]</scope>
    <source>
        <strain evidence="2 3">BP 5553</strain>
    </source>
</reference>
<keyword evidence="1" id="KW-0472">Membrane</keyword>
<dbReference type="Proteomes" id="UP000254866">
    <property type="component" value="Unassembled WGS sequence"/>
</dbReference>
<keyword evidence="3" id="KW-1185">Reference proteome</keyword>
<evidence type="ECO:0000313" key="3">
    <source>
        <dbReference type="Proteomes" id="UP000254866"/>
    </source>
</evidence>
<keyword evidence="1" id="KW-0812">Transmembrane</keyword>
<dbReference type="RefSeq" id="XP_031867024.1">
    <property type="nucleotide sequence ID" value="XM_032016733.1"/>
</dbReference>
<protein>
    <submittedName>
        <fullName evidence="2">Uncharacterized protein</fullName>
    </submittedName>
</protein>
<sequence length="128" mass="14171">MSSSAPSAGGSKPYPTYKSPYAPNYKVATNIRGLTFQTVSKFGVRLGAYGGMAGVFAVFFFSDIPRFNRDVMVKFPVVGRLFVKEPLPASDNVRLTLSISSNFFMLLARSHVHGEDVRILRNRFDLEA</sequence>
<dbReference type="GO" id="GO:0005739">
    <property type="term" value="C:mitochondrion"/>
    <property type="evidence" value="ECO:0007669"/>
    <property type="project" value="GOC"/>
</dbReference>
<dbReference type="STRING" id="2656787.A0A370TFR1"/>
<keyword evidence="1" id="KW-1133">Transmembrane helix</keyword>
<dbReference type="GO" id="GO:0006122">
    <property type="term" value="P:mitochondrial electron transport, ubiquinol to cytochrome c"/>
    <property type="evidence" value="ECO:0007669"/>
    <property type="project" value="InterPro"/>
</dbReference>
<name>A0A370TFR1_9HELO</name>
<comment type="caution">
    <text evidence="2">The sequence shown here is derived from an EMBL/GenBank/DDBJ whole genome shotgun (WGS) entry which is preliminary data.</text>
</comment>
<evidence type="ECO:0000256" key="1">
    <source>
        <dbReference type="SAM" id="Phobius"/>
    </source>
</evidence>
<evidence type="ECO:0000313" key="2">
    <source>
        <dbReference type="EMBL" id="RDL33742.1"/>
    </source>
</evidence>
<feature type="transmembrane region" description="Helical" evidence="1">
    <location>
        <begin position="42"/>
        <end position="62"/>
    </location>
</feature>
<dbReference type="InterPro" id="IPR019182">
    <property type="entry name" value="Cytochrome_b-c1_su10_fun"/>
</dbReference>
<gene>
    <name evidence="2" type="ORF">BP5553_08110</name>
</gene>
<dbReference type="AlphaFoldDB" id="A0A370TFR1"/>
<dbReference type="GeneID" id="43600959"/>
<organism evidence="2 3">
    <name type="scientific">Venustampulla echinocandica</name>
    <dbReference type="NCBI Taxonomy" id="2656787"/>
    <lineage>
        <taxon>Eukaryota</taxon>
        <taxon>Fungi</taxon>
        <taxon>Dikarya</taxon>
        <taxon>Ascomycota</taxon>
        <taxon>Pezizomycotina</taxon>
        <taxon>Leotiomycetes</taxon>
        <taxon>Helotiales</taxon>
        <taxon>Pleuroascaceae</taxon>
        <taxon>Venustampulla</taxon>
    </lineage>
</organism>
<proteinExistence type="predicted"/>
<dbReference type="Pfam" id="PF09796">
    <property type="entry name" value="QCR10"/>
    <property type="match status" value="1"/>
</dbReference>
<dbReference type="OrthoDB" id="2391627at2759"/>